<sequence>MGSGAEKTAMKKEEVKKDILEEKLLKGLSLAYERMIAEKRKNNQKIVVRREGKIVTIIP</sequence>
<keyword evidence="2" id="KW-1185">Reference proteome</keyword>
<evidence type="ECO:0000313" key="1">
    <source>
        <dbReference type="EMBL" id="ATA81659.1"/>
    </source>
</evidence>
<dbReference type="EMBL" id="CP022384">
    <property type="protein sequence ID" value="ATA81659.1"/>
    <property type="molecule type" value="Genomic_DNA"/>
</dbReference>
<dbReference type="AlphaFoldDB" id="A0A250F955"/>
<name>A0A250F955_9FLAO</name>
<protein>
    <submittedName>
        <fullName evidence="1">Uncharacterized protein</fullName>
    </submittedName>
</protein>
<organism evidence="1 2">
    <name type="scientific">Capnocytophaga leadbetteri</name>
    <dbReference type="NCBI Taxonomy" id="327575"/>
    <lineage>
        <taxon>Bacteria</taxon>
        <taxon>Pseudomonadati</taxon>
        <taxon>Bacteroidota</taxon>
        <taxon>Flavobacteriia</taxon>
        <taxon>Flavobacteriales</taxon>
        <taxon>Flavobacteriaceae</taxon>
        <taxon>Capnocytophaga</taxon>
    </lineage>
</organism>
<dbReference type="KEGG" id="clk:CGC53_04475"/>
<gene>
    <name evidence="1" type="ORF">CGC53_04475</name>
</gene>
<proteinExistence type="predicted"/>
<reference evidence="2" key="1">
    <citation type="submission" date="2017-06" db="EMBL/GenBank/DDBJ databases">
        <title>Capnocytophaga spp. assemblies.</title>
        <authorList>
            <person name="Gulvik C.A."/>
        </authorList>
    </citation>
    <scope>NUCLEOTIDE SEQUENCE [LARGE SCALE GENOMIC DNA]</scope>
    <source>
        <strain evidence="2">H6253</strain>
    </source>
</reference>
<accession>A0A250F955</accession>
<evidence type="ECO:0000313" key="2">
    <source>
        <dbReference type="Proteomes" id="UP000217276"/>
    </source>
</evidence>
<dbReference type="Proteomes" id="UP000217276">
    <property type="component" value="Chromosome"/>
</dbReference>